<evidence type="ECO:0008006" key="4">
    <source>
        <dbReference type="Google" id="ProtNLM"/>
    </source>
</evidence>
<accession>A0ABZ2L772</accession>
<dbReference type="RefSeq" id="WP_394835436.1">
    <property type="nucleotide sequence ID" value="NZ_CP089929.1"/>
</dbReference>
<keyword evidence="1" id="KW-0812">Transmembrane</keyword>
<dbReference type="EMBL" id="CP089983">
    <property type="protein sequence ID" value="WXB05788.1"/>
    <property type="molecule type" value="Genomic_DNA"/>
</dbReference>
<feature type="transmembrane region" description="Helical" evidence="1">
    <location>
        <begin position="33"/>
        <end position="53"/>
    </location>
</feature>
<gene>
    <name evidence="2" type="ORF">LVJ94_00735</name>
</gene>
<proteinExistence type="predicted"/>
<sequence>MANPYTPPGSPGGYAPPPYYQPYPVAPAPARSTGLTVLAYFAVIMGGLAFSALR</sequence>
<dbReference type="Proteomes" id="UP001374803">
    <property type="component" value="Chromosome"/>
</dbReference>
<evidence type="ECO:0000313" key="3">
    <source>
        <dbReference type="Proteomes" id="UP001374803"/>
    </source>
</evidence>
<keyword evidence="3" id="KW-1185">Reference proteome</keyword>
<evidence type="ECO:0000256" key="1">
    <source>
        <dbReference type="SAM" id="Phobius"/>
    </source>
</evidence>
<keyword evidence="1" id="KW-1133">Transmembrane helix</keyword>
<name>A0ABZ2L772_9BACT</name>
<protein>
    <recommendedName>
        <fullName evidence="4">Rhodopsin</fullName>
    </recommendedName>
</protein>
<reference evidence="2" key="1">
    <citation type="submission" date="2021-12" db="EMBL/GenBank/DDBJ databases">
        <title>Discovery of the Pendulisporaceae a myxobacterial family with distinct sporulation behavior and unique specialized metabolism.</title>
        <authorList>
            <person name="Garcia R."/>
            <person name="Popoff A."/>
            <person name="Bader C.D."/>
            <person name="Loehr J."/>
            <person name="Walesch S."/>
            <person name="Walt C."/>
            <person name="Boldt J."/>
            <person name="Bunk B."/>
            <person name="Haeckl F.J.F.P.J."/>
            <person name="Gunesch A.P."/>
            <person name="Birkelbach J."/>
            <person name="Nuebel U."/>
            <person name="Pietschmann T."/>
            <person name="Bach T."/>
            <person name="Mueller R."/>
        </authorList>
    </citation>
    <scope>NUCLEOTIDE SEQUENCE</scope>
    <source>
        <strain evidence="2">MSr11367</strain>
    </source>
</reference>
<evidence type="ECO:0000313" key="2">
    <source>
        <dbReference type="EMBL" id="WXB05788.1"/>
    </source>
</evidence>
<organism evidence="2 3">
    <name type="scientific">Pendulispora rubella</name>
    <dbReference type="NCBI Taxonomy" id="2741070"/>
    <lineage>
        <taxon>Bacteria</taxon>
        <taxon>Pseudomonadati</taxon>
        <taxon>Myxococcota</taxon>
        <taxon>Myxococcia</taxon>
        <taxon>Myxococcales</taxon>
        <taxon>Sorangiineae</taxon>
        <taxon>Pendulisporaceae</taxon>
        <taxon>Pendulispora</taxon>
    </lineage>
</organism>
<keyword evidence="1" id="KW-0472">Membrane</keyword>